<comment type="caution">
    <text evidence="10">The sequence shown here is derived from an EMBL/GenBank/DDBJ whole genome shotgun (WGS) entry which is preliminary data.</text>
</comment>
<dbReference type="GO" id="GO:0008270">
    <property type="term" value="F:zinc ion binding"/>
    <property type="evidence" value="ECO:0007669"/>
    <property type="project" value="UniProtKB-KW"/>
</dbReference>
<keyword evidence="2 8" id="KW-0863">Zinc-finger</keyword>
<name>A0A830CTE5_9LAMI</name>
<dbReference type="GO" id="GO:0003677">
    <property type="term" value="F:DNA binding"/>
    <property type="evidence" value="ECO:0007669"/>
    <property type="project" value="UniProtKB-UniRule"/>
</dbReference>
<protein>
    <submittedName>
        <fullName evidence="10">Cyclic dof factor 2</fullName>
    </submittedName>
</protein>
<accession>A0A830CTE5</accession>
<sequence>MNQRRHFCRNCQRYWAAGGTISNVPVGAGHRKNKSILACSQFRPLAISDPARAMNPNGTLAFNSEMTPLCELMVSVLNILIKQFGVER</sequence>
<reference evidence="10" key="1">
    <citation type="submission" date="2020-07" db="EMBL/GenBank/DDBJ databases">
        <title>Ethylene signaling mediates host invasion by parasitic plants.</title>
        <authorList>
            <person name="Yoshida S."/>
        </authorList>
    </citation>
    <scope>NUCLEOTIDE SEQUENCE</scope>
    <source>
        <strain evidence="10">Okayama</strain>
    </source>
</reference>
<gene>
    <name evidence="10" type="ORF">PHJA_002373000</name>
</gene>
<keyword evidence="5 8" id="KW-0238">DNA-binding</keyword>
<dbReference type="PROSITE" id="PS50884">
    <property type="entry name" value="ZF_DOF_2"/>
    <property type="match status" value="1"/>
</dbReference>
<organism evidence="10 11">
    <name type="scientific">Phtheirospermum japonicum</name>
    <dbReference type="NCBI Taxonomy" id="374723"/>
    <lineage>
        <taxon>Eukaryota</taxon>
        <taxon>Viridiplantae</taxon>
        <taxon>Streptophyta</taxon>
        <taxon>Embryophyta</taxon>
        <taxon>Tracheophyta</taxon>
        <taxon>Spermatophyta</taxon>
        <taxon>Magnoliopsida</taxon>
        <taxon>eudicotyledons</taxon>
        <taxon>Gunneridae</taxon>
        <taxon>Pentapetalae</taxon>
        <taxon>asterids</taxon>
        <taxon>lamiids</taxon>
        <taxon>Lamiales</taxon>
        <taxon>Orobanchaceae</taxon>
        <taxon>Orobanchaceae incertae sedis</taxon>
        <taxon>Phtheirospermum</taxon>
    </lineage>
</organism>
<evidence type="ECO:0000313" key="11">
    <source>
        <dbReference type="Proteomes" id="UP000653305"/>
    </source>
</evidence>
<evidence type="ECO:0000256" key="6">
    <source>
        <dbReference type="ARBA" id="ARBA00023163"/>
    </source>
</evidence>
<dbReference type="OrthoDB" id="1927254at2759"/>
<dbReference type="PANTHER" id="PTHR31089">
    <property type="entry name" value="CYCLIC DOF FACTOR 2"/>
    <property type="match status" value="1"/>
</dbReference>
<evidence type="ECO:0000313" key="10">
    <source>
        <dbReference type="EMBL" id="GFQ02290.1"/>
    </source>
</evidence>
<feature type="domain" description="Dof-type" evidence="9">
    <location>
        <begin position="1"/>
        <end position="35"/>
    </location>
</feature>
<evidence type="ECO:0000256" key="7">
    <source>
        <dbReference type="ARBA" id="ARBA00023242"/>
    </source>
</evidence>
<proteinExistence type="predicted"/>
<dbReference type="AlphaFoldDB" id="A0A830CTE5"/>
<comment type="subcellular location">
    <subcellularLocation>
        <location evidence="8">Nucleus</location>
    </subcellularLocation>
</comment>
<dbReference type="Pfam" id="PF02701">
    <property type="entry name" value="Zn_ribbon_Dof"/>
    <property type="match status" value="1"/>
</dbReference>
<keyword evidence="7 8" id="KW-0539">Nucleus</keyword>
<evidence type="ECO:0000256" key="2">
    <source>
        <dbReference type="ARBA" id="ARBA00022771"/>
    </source>
</evidence>
<keyword evidence="3" id="KW-0862">Zinc</keyword>
<dbReference type="GO" id="GO:0005634">
    <property type="term" value="C:nucleus"/>
    <property type="evidence" value="ECO:0007669"/>
    <property type="project" value="UniProtKB-SubCell"/>
</dbReference>
<dbReference type="EMBL" id="BMAC01000739">
    <property type="protein sequence ID" value="GFQ02290.1"/>
    <property type="molecule type" value="Genomic_DNA"/>
</dbReference>
<dbReference type="GO" id="GO:0003700">
    <property type="term" value="F:DNA-binding transcription factor activity"/>
    <property type="evidence" value="ECO:0007669"/>
    <property type="project" value="InterPro"/>
</dbReference>
<evidence type="ECO:0000259" key="9">
    <source>
        <dbReference type="PROSITE" id="PS50884"/>
    </source>
</evidence>
<dbReference type="InterPro" id="IPR045174">
    <property type="entry name" value="Dof"/>
</dbReference>
<evidence type="ECO:0000256" key="4">
    <source>
        <dbReference type="ARBA" id="ARBA00023015"/>
    </source>
</evidence>
<dbReference type="InterPro" id="IPR003851">
    <property type="entry name" value="Znf_Dof"/>
</dbReference>
<keyword evidence="6" id="KW-0804">Transcription</keyword>
<dbReference type="Proteomes" id="UP000653305">
    <property type="component" value="Unassembled WGS sequence"/>
</dbReference>
<evidence type="ECO:0000256" key="1">
    <source>
        <dbReference type="ARBA" id="ARBA00022723"/>
    </source>
</evidence>
<evidence type="ECO:0000256" key="8">
    <source>
        <dbReference type="PROSITE-ProRule" id="PRU00071"/>
    </source>
</evidence>
<keyword evidence="4" id="KW-0805">Transcription regulation</keyword>
<dbReference type="PANTHER" id="PTHR31089:SF1">
    <property type="entry name" value="CYCLIC DOF FACTOR 3"/>
    <property type="match status" value="1"/>
</dbReference>
<keyword evidence="11" id="KW-1185">Reference proteome</keyword>
<keyword evidence="1" id="KW-0479">Metal-binding</keyword>
<evidence type="ECO:0000256" key="3">
    <source>
        <dbReference type="ARBA" id="ARBA00022833"/>
    </source>
</evidence>
<evidence type="ECO:0000256" key="5">
    <source>
        <dbReference type="ARBA" id="ARBA00023125"/>
    </source>
</evidence>